<evidence type="ECO:0000256" key="8">
    <source>
        <dbReference type="HAMAP-Rule" id="MF_00265"/>
    </source>
</evidence>
<evidence type="ECO:0000256" key="3">
    <source>
        <dbReference type="ARBA" id="ARBA00022722"/>
    </source>
</evidence>
<keyword evidence="11" id="KW-1185">Reference proteome</keyword>
<keyword evidence="6 8" id="KW-0460">Magnesium</keyword>
<dbReference type="GO" id="GO:0004540">
    <property type="term" value="F:RNA nuclease activity"/>
    <property type="evidence" value="ECO:0007669"/>
    <property type="project" value="InterPro"/>
</dbReference>
<dbReference type="EC" id="3.1.-.-" evidence="8"/>
<proteinExistence type="inferred from homology"/>
<dbReference type="GO" id="GO:0000287">
    <property type="term" value="F:magnesium ion binding"/>
    <property type="evidence" value="ECO:0007669"/>
    <property type="project" value="UniProtKB-UniRule"/>
</dbReference>
<reference evidence="10 11" key="1">
    <citation type="journal article" date="2008" name="J. Bacteriol.">
        <title>Insights into plant cell wall degradation from the genome sequence of the soil bacterium Cellvibrio japonicus.</title>
        <authorList>
            <person name="Deboy R.T."/>
            <person name="Mongodin E.F."/>
            <person name="Fouts D.E."/>
            <person name="Tailford L.E."/>
            <person name="Khouri H."/>
            <person name="Emerson J.B."/>
            <person name="Mohamoud Y."/>
            <person name="Watkins K."/>
            <person name="Henrissat B."/>
            <person name="Gilbert H.J."/>
            <person name="Nelson K.E."/>
        </authorList>
    </citation>
    <scope>NUCLEOTIDE SEQUENCE [LARGE SCALE GENOMIC DNA]</scope>
    <source>
        <strain evidence="10 11">Ueda107</strain>
    </source>
</reference>
<dbReference type="HOGENOM" id="CLU_118482_5_3_6"/>
<organism evidence="10 11">
    <name type="scientific">Cellvibrio japonicus (strain Ueda107)</name>
    <name type="common">Pseudomonas fluorescens subsp. cellulosa</name>
    <dbReference type="NCBI Taxonomy" id="498211"/>
    <lineage>
        <taxon>Bacteria</taxon>
        <taxon>Pseudomonadati</taxon>
        <taxon>Pseudomonadota</taxon>
        <taxon>Gammaproteobacteria</taxon>
        <taxon>Cellvibrionales</taxon>
        <taxon>Cellvibrionaceae</taxon>
        <taxon>Cellvibrio</taxon>
    </lineage>
</organism>
<comment type="similarity">
    <text evidence="7 8">Belongs to the PINc/VapC protein family.</text>
</comment>
<evidence type="ECO:0000313" key="11">
    <source>
        <dbReference type="Proteomes" id="UP000001036"/>
    </source>
</evidence>
<dbReference type="Gene3D" id="3.40.50.1010">
    <property type="entry name" value="5'-nuclease"/>
    <property type="match status" value="1"/>
</dbReference>
<keyword evidence="8" id="KW-0800">Toxin</keyword>
<dbReference type="eggNOG" id="COG1487">
    <property type="taxonomic scope" value="Bacteria"/>
</dbReference>
<sequence>MWVLDTNTLIYFFKGMGRVPDTLLSHSPGDIAIPAIVLYELDVGIAKSTAPRKRRQQLKALTDATQILPFGLAEAEAAAHIRASLEKHGQPMGPYDVLIAATALAQKATLVTRNTREFERIKHLSLEDWF</sequence>
<keyword evidence="3 8" id="KW-0540">Nuclease</keyword>
<dbReference type="InterPro" id="IPR022907">
    <property type="entry name" value="VapC_family"/>
</dbReference>
<comment type="function">
    <text evidence="8">Toxic component of a toxin-antitoxin (TA) system. An RNase.</text>
</comment>
<dbReference type="InterPro" id="IPR002716">
    <property type="entry name" value="PIN_dom"/>
</dbReference>
<evidence type="ECO:0000259" key="9">
    <source>
        <dbReference type="Pfam" id="PF01850"/>
    </source>
</evidence>
<dbReference type="RefSeq" id="WP_012487200.1">
    <property type="nucleotide sequence ID" value="NC_010995.1"/>
</dbReference>
<evidence type="ECO:0000256" key="2">
    <source>
        <dbReference type="ARBA" id="ARBA00022649"/>
    </source>
</evidence>
<name>B3PE66_CELJU</name>
<dbReference type="InterPro" id="IPR050556">
    <property type="entry name" value="Type_II_TA_system_RNase"/>
</dbReference>
<feature type="binding site" evidence="8">
    <location>
        <position position="96"/>
    </location>
    <ligand>
        <name>Mg(2+)</name>
        <dbReference type="ChEBI" id="CHEBI:18420"/>
    </ligand>
</feature>
<dbReference type="PANTHER" id="PTHR33653:SF1">
    <property type="entry name" value="RIBONUCLEASE VAPC2"/>
    <property type="match status" value="1"/>
</dbReference>
<dbReference type="SUPFAM" id="SSF88723">
    <property type="entry name" value="PIN domain-like"/>
    <property type="match status" value="1"/>
</dbReference>
<evidence type="ECO:0000256" key="1">
    <source>
        <dbReference type="ARBA" id="ARBA00001946"/>
    </source>
</evidence>
<dbReference type="STRING" id="498211.CJA_1576"/>
<feature type="binding site" evidence="8">
    <location>
        <position position="5"/>
    </location>
    <ligand>
        <name>Mg(2+)</name>
        <dbReference type="ChEBI" id="CHEBI:18420"/>
    </ligand>
</feature>
<evidence type="ECO:0000256" key="6">
    <source>
        <dbReference type="ARBA" id="ARBA00022842"/>
    </source>
</evidence>
<dbReference type="HAMAP" id="MF_00265">
    <property type="entry name" value="VapC_Nob1"/>
    <property type="match status" value="1"/>
</dbReference>
<evidence type="ECO:0000256" key="5">
    <source>
        <dbReference type="ARBA" id="ARBA00022801"/>
    </source>
</evidence>
<dbReference type="CDD" id="cd18745">
    <property type="entry name" value="PIN_VapC4-5_FitB-like"/>
    <property type="match status" value="1"/>
</dbReference>
<evidence type="ECO:0000256" key="7">
    <source>
        <dbReference type="ARBA" id="ARBA00038093"/>
    </source>
</evidence>
<keyword evidence="5 8" id="KW-0378">Hydrolase</keyword>
<dbReference type="GO" id="GO:0090729">
    <property type="term" value="F:toxin activity"/>
    <property type="evidence" value="ECO:0007669"/>
    <property type="project" value="UniProtKB-KW"/>
</dbReference>
<dbReference type="PANTHER" id="PTHR33653">
    <property type="entry name" value="RIBONUCLEASE VAPC2"/>
    <property type="match status" value="1"/>
</dbReference>
<evidence type="ECO:0000256" key="4">
    <source>
        <dbReference type="ARBA" id="ARBA00022723"/>
    </source>
</evidence>
<dbReference type="Proteomes" id="UP000001036">
    <property type="component" value="Chromosome"/>
</dbReference>
<dbReference type="Pfam" id="PF01850">
    <property type="entry name" value="PIN"/>
    <property type="match status" value="1"/>
</dbReference>
<protein>
    <recommendedName>
        <fullName evidence="8">Ribonuclease VapC</fullName>
        <shortName evidence="8">RNase VapC</shortName>
        <ecNumber evidence="8">3.1.-.-</ecNumber>
    </recommendedName>
    <alternativeName>
        <fullName evidence="8">Toxin VapC</fullName>
    </alternativeName>
</protein>
<comment type="cofactor">
    <cofactor evidence="1 8">
        <name>Mg(2+)</name>
        <dbReference type="ChEBI" id="CHEBI:18420"/>
    </cofactor>
</comment>
<dbReference type="AlphaFoldDB" id="B3PE66"/>
<accession>B3PE66</accession>
<dbReference type="KEGG" id="cja:CJA_1576"/>
<gene>
    <name evidence="8" type="primary">vapC</name>
    <name evidence="10" type="ordered locus">CJA_1576</name>
</gene>
<keyword evidence="2 8" id="KW-1277">Toxin-antitoxin system</keyword>
<feature type="domain" description="PIN" evidence="9">
    <location>
        <begin position="3"/>
        <end position="123"/>
    </location>
</feature>
<dbReference type="GO" id="GO:0016787">
    <property type="term" value="F:hydrolase activity"/>
    <property type="evidence" value="ECO:0007669"/>
    <property type="project" value="UniProtKB-KW"/>
</dbReference>
<dbReference type="OrthoDB" id="9796690at2"/>
<keyword evidence="4 8" id="KW-0479">Metal-binding</keyword>
<dbReference type="InterPro" id="IPR029060">
    <property type="entry name" value="PIN-like_dom_sf"/>
</dbReference>
<evidence type="ECO:0000313" key="10">
    <source>
        <dbReference type="EMBL" id="ACE83710.1"/>
    </source>
</evidence>
<dbReference type="EMBL" id="CP000934">
    <property type="protein sequence ID" value="ACE83710.1"/>
    <property type="molecule type" value="Genomic_DNA"/>
</dbReference>